<sequence>MKSSDKNESTPAPSSPPATPVPVHYEAVSFPLIKEEKELEPVDESMLFEGDTMTETWPPSTPKQHKLSQSLPSSPSTPSPLPPPPPRRLLPRPIPSPCKITLPSLKQLESEKRASSERSSSLLIKISGLSKSESERAICCYERPASSPMKSNHDCSSHTKPSKTTDDKNPIKTETGPEIPEPSSLVEPPVRRSGRHKARRRAKNYWTVPKPNKRRKKQSRAREIDPTEFRYGCDLCEKTFRQKSQWKRHVDCVHLKIAKFECEECGRLFKRTDHLKNHLHRMH</sequence>
<protein>
    <submittedName>
        <fullName evidence="1">Unnamed protein product</fullName>
    </submittedName>
</protein>
<comment type="caution">
    <text evidence="1">The sequence shown here is derived from an EMBL/GenBank/DDBJ whole genome shotgun (WGS) entry which is preliminary data.</text>
</comment>
<evidence type="ECO:0000313" key="1">
    <source>
        <dbReference type="EMBL" id="GME96789.1"/>
    </source>
</evidence>
<proteinExistence type="predicted"/>
<organism evidence="1 2">
    <name type="scientific">Ambrosiozyma monospora</name>
    <name type="common">Yeast</name>
    <name type="synonym">Endomycopsis monosporus</name>
    <dbReference type="NCBI Taxonomy" id="43982"/>
    <lineage>
        <taxon>Eukaryota</taxon>
        <taxon>Fungi</taxon>
        <taxon>Dikarya</taxon>
        <taxon>Ascomycota</taxon>
        <taxon>Saccharomycotina</taxon>
        <taxon>Pichiomycetes</taxon>
        <taxon>Pichiales</taxon>
        <taxon>Pichiaceae</taxon>
        <taxon>Ambrosiozyma</taxon>
    </lineage>
</organism>
<dbReference type="Proteomes" id="UP001165064">
    <property type="component" value="Unassembled WGS sequence"/>
</dbReference>
<evidence type="ECO:0000313" key="2">
    <source>
        <dbReference type="Proteomes" id="UP001165064"/>
    </source>
</evidence>
<keyword evidence="2" id="KW-1185">Reference proteome</keyword>
<name>A0ACB5TWE2_AMBMO</name>
<dbReference type="EMBL" id="BSXS01009875">
    <property type="protein sequence ID" value="GME96789.1"/>
    <property type="molecule type" value="Genomic_DNA"/>
</dbReference>
<reference evidence="1" key="1">
    <citation type="submission" date="2023-04" db="EMBL/GenBank/DDBJ databases">
        <title>Ambrosiozyma monospora NBRC 10751.</title>
        <authorList>
            <person name="Ichikawa N."/>
            <person name="Sato H."/>
            <person name="Tonouchi N."/>
        </authorList>
    </citation>
    <scope>NUCLEOTIDE SEQUENCE</scope>
    <source>
        <strain evidence="1">NBRC 10751</strain>
    </source>
</reference>
<accession>A0ACB5TWE2</accession>
<gene>
    <name evidence="1" type="ORF">Amon02_001008400</name>
</gene>